<evidence type="ECO:0000256" key="3">
    <source>
        <dbReference type="ARBA" id="ARBA00023136"/>
    </source>
</evidence>
<keyword evidence="3 4" id="KW-0472">Membrane</keyword>
<evidence type="ECO:0000313" key="6">
    <source>
        <dbReference type="Proteomes" id="UP000503462"/>
    </source>
</evidence>
<dbReference type="EMBL" id="CP051141">
    <property type="protein sequence ID" value="QIW99842.1"/>
    <property type="molecule type" value="Genomic_DNA"/>
</dbReference>
<evidence type="ECO:0000313" key="5">
    <source>
        <dbReference type="EMBL" id="QIW99842.1"/>
    </source>
</evidence>
<keyword evidence="2 4" id="KW-1133">Transmembrane helix</keyword>
<reference evidence="5 6" key="1">
    <citation type="journal article" date="2016" name="Sci. Rep.">
        <title>Peltaster fructicola genome reveals evolution from an invasive phytopathogen to an ectophytic parasite.</title>
        <authorList>
            <person name="Xu C."/>
            <person name="Chen H."/>
            <person name="Gleason M.L."/>
            <person name="Xu J.R."/>
            <person name="Liu H."/>
            <person name="Zhang R."/>
            <person name="Sun G."/>
        </authorList>
    </citation>
    <scope>NUCLEOTIDE SEQUENCE [LARGE SCALE GENOMIC DNA]</scope>
    <source>
        <strain evidence="5 6">LNHT1506</strain>
    </source>
</reference>
<name>A0A6H0XYL2_9PEZI</name>
<dbReference type="Proteomes" id="UP000503462">
    <property type="component" value="Chromosome 3"/>
</dbReference>
<evidence type="ECO:0000256" key="1">
    <source>
        <dbReference type="ARBA" id="ARBA00022692"/>
    </source>
</evidence>
<comment type="subcellular location">
    <subcellularLocation>
        <location evidence="4">Membrane</location>
        <topology evidence="4">Multi-pass membrane protein</topology>
    </subcellularLocation>
</comment>
<evidence type="ECO:0000256" key="4">
    <source>
        <dbReference type="RuleBase" id="RU367022"/>
    </source>
</evidence>
<organism evidence="5 6">
    <name type="scientific">Peltaster fructicola</name>
    <dbReference type="NCBI Taxonomy" id="286661"/>
    <lineage>
        <taxon>Eukaryota</taxon>
        <taxon>Fungi</taxon>
        <taxon>Dikarya</taxon>
        <taxon>Ascomycota</taxon>
        <taxon>Pezizomycotina</taxon>
        <taxon>Dothideomycetes</taxon>
        <taxon>Dothideomycetes incertae sedis</taxon>
        <taxon>Peltaster</taxon>
    </lineage>
</organism>
<feature type="transmembrane region" description="Helical" evidence="4">
    <location>
        <begin position="30"/>
        <end position="48"/>
    </location>
</feature>
<evidence type="ECO:0000256" key="2">
    <source>
        <dbReference type="ARBA" id="ARBA00022989"/>
    </source>
</evidence>
<keyword evidence="6" id="KW-1185">Reference proteome</keyword>
<comment type="similarity">
    <text evidence="4">Belongs to the copper transporter (Ctr) (TC 1.A.56) family. SLC31A subfamily.</text>
</comment>
<keyword evidence="4" id="KW-0406">Ion transport</keyword>
<keyword evidence="4" id="KW-0813">Transport</keyword>
<proteinExistence type="inferred from homology"/>
<accession>A0A6H0XYL2</accession>
<keyword evidence="1 4" id="KW-0812">Transmembrane</keyword>
<keyword evidence="4" id="KW-0187">Copper transport</keyword>
<feature type="transmembrane region" description="Helical" evidence="4">
    <location>
        <begin position="126"/>
        <end position="147"/>
    </location>
</feature>
<dbReference type="GO" id="GO:0005375">
    <property type="term" value="F:copper ion transmembrane transporter activity"/>
    <property type="evidence" value="ECO:0007669"/>
    <property type="project" value="UniProtKB-UniRule"/>
</dbReference>
<gene>
    <name evidence="5" type="ORF">AMS68_005360</name>
</gene>
<dbReference type="PANTHER" id="PTHR12483">
    <property type="entry name" value="SOLUTE CARRIER FAMILY 31 COPPER TRANSPORTERS"/>
    <property type="match status" value="1"/>
</dbReference>
<dbReference type="PANTHER" id="PTHR12483:SF79">
    <property type="entry name" value="COPPER TRANSPORT PROTEIN"/>
    <property type="match status" value="1"/>
</dbReference>
<protein>
    <recommendedName>
        <fullName evidence="4">Copper transport protein</fullName>
    </recommendedName>
</protein>
<dbReference type="AlphaFoldDB" id="A0A6H0XYL2"/>
<dbReference type="GO" id="GO:0016020">
    <property type="term" value="C:membrane"/>
    <property type="evidence" value="ECO:0007669"/>
    <property type="project" value="UniProtKB-SubCell"/>
</dbReference>
<dbReference type="OrthoDB" id="161814at2759"/>
<feature type="transmembrane region" description="Helical" evidence="4">
    <location>
        <begin position="100"/>
        <end position="120"/>
    </location>
</feature>
<keyword evidence="4" id="KW-0186">Copper</keyword>
<sequence>MGDCQTSMLWNWDVNDSCFLAASWHITNNGAFAATCIGVILLVLLVEFTRRLSREYDEFLLRQCSRQATRSRANLALKADERDGMVPAVITLRASPLQQLIRAVLYAATVAGAYILMLIAMSFNGYVIICIFIGAGLGKFLCDWLVVKIDLDNTSGLDVKTHLKDGSEAAVCCA</sequence>
<dbReference type="InterPro" id="IPR007274">
    <property type="entry name" value="Cop_transporter"/>
</dbReference>
<dbReference type="Pfam" id="PF04145">
    <property type="entry name" value="Ctr"/>
    <property type="match status" value="1"/>
</dbReference>